<organism evidence="3 4">
    <name type="scientific">Anditalea andensis</name>
    <dbReference type="NCBI Taxonomy" id="1048983"/>
    <lineage>
        <taxon>Bacteria</taxon>
        <taxon>Pseudomonadati</taxon>
        <taxon>Bacteroidota</taxon>
        <taxon>Cytophagia</taxon>
        <taxon>Cytophagales</taxon>
        <taxon>Cytophagaceae</taxon>
        <taxon>Anditalea</taxon>
    </lineage>
</organism>
<accession>A0A074LN73</accession>
<dbReference type="InterPro" id="IPR050564">
    <property type="entry name" value="F420-G6PD/mer"/>
</dbReference>
<feature type="domain" description="Luciferase-like" evidence="2">
    <location>
        <begin position="8"/>
        <end position="292"/>
    </location>
</feature>
<dbReference type="eggNOG" id="COG2141">
    <property type="taxonomic scope" value="Bacteria"/>
</dbReference>
<dbReference type="InterPro" id="IPR019945">
    <property type="entry name" value="F420_G6P_DH-rel"/>
</dbReference>
<dbReference type="InterPro" id="IPR036661">
    <property type="entry name" value="Luciferase-like_sf"/>
</dbReference>
<dbReference type="EMBL" id="JMIH01000013">
    <property type="protein sequence ID" value="KEO75367.1"/>
    <property type="molecule type" value="Genomic_DNA"/>
</dbReference>
<sequence length="319" mass="36100">MLKLGYHVSHEQFSPSSLLGLVEKAEEGGFQFALSSDHFYPWNEAQGQSGFAWSWLGAAMSRTSFPIGVVTCPYHRYNPAIIAQAAATLLDMFPDRFFMSVGSGQMLNEGIIDKIWPTKGERNKALEDAVMVMKKLWDGEEVYYSGHFNVVQAKLYTRPSKPPEILGAAITPITAKFVSSWADGLITINKPMKEMEEMVDAYISAGGKKDAMVLKLQVSYDPDREIAQKTAFEQWKTNIFGSDLLAQIRTPKQFEQAAEYVRPEDLHDHVHIGNNSDYFIEIIKSYQALGFERISIHNVNKMQEPFINFFSKEVLPYCD</sequence>
<reference evidence="3 4" key="1">
    <citation type="submission" date="2014-04" db="EMBL/GenBank/DDBJ databases">
        <title>Characterization and application of a salt tolerant electro-active bacterium.</title>
        <authorList>
            <person name="Yang L."/>
            <person name="Wei S."/>
            <person name="Tay Q.X.M."/>
        </authorList>
    </citation>
    <scope>NUCLEOTIDE SEQUENCE [LARGE SCALE GENOMIC DNA]</scope>
    <source>
        <strain evidence="3 4">LY1</strain>
    </source>
</reference>
<gene>
    <name evidence="3" type="ORF">EL17_02175</name>
</gene>
<evidence type="ECO:0000256" key="1">
    <source>
        <dbReference type="ARBA" id="ARBA00023002"/>
    </source>
</evidence>
<evidence type="ECO:0000313" key="4">
    <source>
        <dbReference type="Proteomes" id="UP000027821"/>
    </source>
</evidence>
<dbReference type="InterPro" id="IPR011251">
    <property type="entry name" value="Luciferase-like_dom"/>
</dbReference>
<dbReference type="SUPFAM" id="SSF51679">
    <property type="entry name" value="Bacterial luciferase-like"/>
    <property type="match status" value="1"/>
</dbReference>
<dbReference type="Gene3D" id="3.20.20.30">
    <property type="entry name" value="Luciferase-like domain"/>
    <property type="match status" value="1"/>
</dbReference>
<proteinExistence type="predicted"/>
<evidence type="ECO:0000313" key="3">
    <source>
        <dbReference type="EMBL" id="KEO75367.1"/>
    </source>
</evidence>
<dbReference type="AlphaFoldDB" id="A0A074LN73"/>
<dbReference type="OrthoDB" id="180193at2"/>
<name>A0A074LN73_9BACT</name>
<dbReference type="Pfam" id="PF00296">
    <property type="entry name" value="Bac_luciferase"/>
    <property type="match status" value="1"/>
</dbReference>
<evidence type="ECO:0000259" key="2">
    <source>
        <dbReference type="Pfam" id="PF00296"/>
    </source>
</evidence>
<dbReference type="PANTHER" id="PTHR43244">
    <property type="match status" value="1"/>
</dbReference>
<dbReference type="GO" id="GO:0016705">
    <property type="term" value="F:oxidoreductase activity, acting on paired donors, with incorporation or reduction of molecular oxygen"/>
    <property type="evidence" value="ECO:0007669"/>
    <property type="project" value="InterPro"/>
</dbReference>
<dbReference type="InterPro" id="IPR023907">
    <property type="entry name" value="Non-F420_Flavin_OxRdtase"/>
</dbReference>
<dbReference type="NCBIfam" id="TIGR03557">
    <property type="entry name" value="F420_G6P_family"/>
    <property type="match status" value="1"/>
</dbReference>
<keyword evidence="1" id="KW-0560">Oxidoreductase</keyword>
<dbReference type="Proteomes" id="UP000027821">
    <property type="component" value="Unassembled WGS sequence"/>
</dbReference>
<dbReference type="NCBIfam" id="TIGR03885">
    <property type="entry name" value="flavin_revert"/>
    <property type="match status" value="1"/>
</dbReference>
<dbReference type="RefSeq" id="WP_035070145.1">
    <property type="nucleotide sequence ID" value="NZ_JMIH01000013.1"/>
</dbReference>
<dbReference type="PANTHER" id="PTHR43244:SF1">
    <property type="entry name" value="5,10-METHYLENETETRAHYDROMETHANOPTERIN REDUCTASE"/>
    <property type="match status" value="1"/>
</dbReference>
<comment type="caution">
    <text evidence="3">The sequence shown here is derived from an EMBL/GenBank/DDBJ whole genome shotgun (WGS) entry which is preliminary data.</text>
</comment>
<dbReference type="CDD" id="cd01097">
    <property type="entry name" value="Tetrahydromethanopterin_reductase"/>
    <property type="match status" value="1"/>
</dbReference>
<protein>
    <submittedName>
        <fullName evidence="3">5,10-methylene tetrahydromethanopterin reductase</fullName>
    </submittedName>
</protein>
<dbReference type="STRING" id="1048983.EL17_02175"/>
<keyword evidence="4" id="KW-1185">Reference proteome</keyword>